<organism evidence="2 3">
    <name type="scientific">Qipengyuania polymorpha</name>
    <dbReference type="NCBI Taxonomy" id="2867234"/>
    <lineage>
        <taxon>Bacteria</taxon>
        <taxon>Pseudomonadati</taxon>
        <taxon>Pseudomonadota</taxon>
        <taxon>Alphaproteobacteria</taxon>
        <taxon>Sphingomonadales</taxon>
        <taxon>Erythrobacteraceae</taxon>
        <taxon>Qipengyuania</taxon>
    </lineage>
</organism>
<dbReference type="PANTHER" id="PTHR36451">
    <property type="entry name" value="PAPS-DEPENDENT SULFOTRANSFERASE STF3"/>
    <property type="match status" value="1"/>
</dbReference>
<evidence type="ECO:0000256" key="1">
    <source>
        <dbReference type="SAM" id="MobiDB-lite"/>
    </source>
</evidence>
<evidence type="ECO:0000313" key="3">
    <source>
        <dbReference type="Proteomes" id="UP000783253"/>
    </source>
</evidence>
<comment type="caution">
    <text evidence="2">The sequence shown here is derived from an EMBL/GenBank/DDBJ whole genome shotgun (WGS) entry which is preliminary data.</text>
</comment>
<dbReference type="InterPro" id="IPR027417">
    <property type="entry name" value="P-loop_NTPase"/>
</dbReference>
<dbReference type="InterPro" id="IPR052736">
    <property type="entry name" value="Stf3_sulfotransferase"/>
</dbReference>
<proteinExistence type="predicted"/>
<keyword evidence="3" id="KW-1185">Reference proteome</keyword>
<sequence length="395" mass="44474">MTPSRPHPFTRSKFAERAEHLIATIWTRGWDEKPPLEPDYLWGVGSTGYSREDEVSLRSEEDVADFRLRLERLCSSLADANLNALGHTMAYGQLKSAIRTRHALGRLWREEPGSASTPLAPPIIVLGQMRSGTTRVQRLLAADPQFSGTRFCDSHNPVPSRPDLRPMKARAALFMARRVNPWLDTVHPFGATRTDEEIGWLAAALSPAAFEAQWRIPAYLAFSEARDAGPVYREFARILRTDAAFHDTAERPRVLKCPQFAEDLPALLAQFPDARIVHCRRDTDDVLASSISMVASQMAFQSDEHDLSALEREWRRKVALREERMTSALDTFTGPVAVVDFARLNADWRDAIAETYAVLGVKFTGDVESAMRKERAASRDDAHRHHKAQMLNFAN</sequence>
<dbReference type="PANTHER" id="PTHR36451:SF1">
    <property type="entry name" value="OMEGA-HYDROXY-BETA-DIHYDROMENAQUINONE-9 SULFOTRANSFERASE STF3"/>
    <property type="match status" value="1"/>
</dbReference>
<dbReference type="Pfam" id="PF13469">
    <property type="entry name" value="Sulfotransfer_3"/>
    <property type="match status" value="1"/>
</dbReference>
<protein>
    <submittedName>
        <fullName evidence="2">Sulfotransferase</fullName>
    </submittedName>
</protein>
<dbReference type="RefSeq" id="WP_221573269.1">
    <property type="nucleotide sequence ID" value="NZ_JAIGNK010000002.1"/>
</dbReference>
<name>A0ABS7IWE1_9SPHN</name>
<dbReference type="Proteomes" id="UP000783253">
    <property type="component" value="Unassembled WGS sequence"/>
</dbReference>
<dbReference type="EMBL" id="JAIGNK010000002">
    <property type="protein sequence ID" value="MBX7457849.1"/>
    <property type="molecule type" value="Genomic_DNA"/>
</dbReference>
<dbReference type="Gene3D" id="3.40.50.300">
    <property type="entry name" value="P-loop containing nucleotide triphosphate hydrolases"/>
    <property type="match status" value="1"/>
</dbReference>
<dbReference type="SUPFAM" id="SSF52540">
    <property type="entry name" value="P-loop containing nucleoside triphosphate hydrolases"/>
    <property type="match status" value="1"/>
</dbReference>
<accession>A0ABS7IWE1</accession>
<gene>
    <name evidence="2" type="ORF">K3152_06290</name>
</gene>
<feature type="region of interest" description="Disordered" evidence="1">
    <location>
        <begin position="376"/>
        <end position="395"/>
    </location>
</feature>
<reference evidence="2 3" key="1">
    <citation type="submission" date="2021-08" db="EMBL/GenBank/DDBJ databases">
        <title>Comparative Genomics Analysis of the Genus Qipengyuania Reveals Extensive Genetic Diversity and Metabolic Versatility, Including the Description of Fifteen Novel Species.</title>
        <authorList>
            <person name="Liu Y."/>
        </authorList>
    </citation>
    <scope>NUCLEOTIDE SEQUENCE [LARGE SCALE GENOMIC DNA]</scope>
    <source>
        <strain evidence="2 3">1NDH17</strain>
    </source>
</reference>
<evidence type="ECO:0000313" key="2">
    <source>
        <dbReference type="EMBL" id="MBX7457849.1"/>
    </source>
</evidence>